<gene>
    <name evidence="1" type="ORF">H9851_07580</name>
</gene>
<protein>
    <submittedName>
        <fullName evidence="1">Uncharacterized protein</fullName>
    </submittedName>
</protein>
<sequence length="526" mass="60705">MKNAIIVYSAANAHGYLTCIVHRMLHKKYDYAIYIGDNVVAPRTGGLDIFDDNILYKQIAGDWGNKNDLSPEEYEKYLLNFFDGELKKHKIAIQEVAEWYIGSNWADFPIYLNLKGIKHNIFQEGIGDIGLSKESWAVKFPCQFEARKKTGMFRGLDNDNIIAAYIHPKTYKGEHQKIIPFDIVKEMQKLRQEDKDTLAALFKIPQYVYSPIKKILLLTQWFRINGEVWKSTDILKMYSLLLDLYIANNSAHVQLLIKPHPADPMKTEYKKVFLGCDVLTSSFPSECMGLIEDASFDKAITISSSSIYSAEAISKKQIAVKFFEKFYNSMPSVFMCARLVKLLGYKCFHFGIFNEVMLPLIAERQGYLPDKSIWYRIDTTPLTEKGAVIIYDYIWREGVYHVPLSKLTACPKGSFAFIITENINNHIQTLYDLKLVDYLFTIGGELTPYEDGSSLLPLYTSHEVKKIYVFTKDTEVKEKIQSLSWVYTLPYSRLIAKKIDLKECECADKIKLNYLLDHFVDQEEEK</sequence>
<organism evidence="1 2">
    <name type="scientific">Candidatus Borkfalkia faecavium</name>
    <dbReference type="NCBI Taxonomy" id="2838508"/>
    <lineage>
        <taxon>Bacteria</taxon>
        <taxon>Bacillati</taxon>
        <taxon>Bacillota</taxon>
        <taxon>Clostridia</taxon>
        <taxon>Christensenellales</taxon>
        <taxon>Christensenellaceae</taxon>
        <taxon>Candidatus Borkfalkia</taxon>
    </lineage>
</organism>
<proteinExistence type="predicted"/>
<dbReference type="Gene3D" id="3.40.50.11110">
    <property type="entry name" value="Sialyltransferase, C-terminal GT-B Rossman nucleotide-binding domain"/>
    <property type="match status" value="1"/>
</dbReference>
<comment type="caution">
    <text evidence="1">The sequence shown here is derived from an EMBL/GenBank/DDBJ whole genome shotgun (WGS) entry which is preliminary data.</text>
</comment>
<reference evidence="1" key="1">
    <citation type="journal article" date="2021" name="PeerJ">
        <title>Extensive microbial diversity within the chicken gut microbiome revealed by metagenomics and culture.</title>
        <authorList>
            <person name="Gilroy R."/>
            <person name="Ravi A."/>
            <person name="Getino M."/>
            <person name="Pursley I."/>
            <person name="Horton D.L."/>
            <person name="Alikhan N.F."/>
            <person name="Baker D."/>
            <person name="Gharbi K."/>
            <person name="Hall N."/>
            <person name="Watson M."/>
            <person name="Adriaenssens E.M."/>
            <person name="Foster-Nyarko E."/>
            <person name="Jarju S."/>
            <person name="Secka A."/>
            <person name="Antonio M."/>
            <person name="Oren A."/>
            <person name="Chaudhuri R.R."/>
            <person name="La Ragione R."/>
            <person name="Hildebrand F."/>
            <person name="Pallen M.J."/>
        </authorList>
    </citation>
    <scope>NUCLEOTIDE SEQUENCE</scope>
    <source>
        <strain evidence="1">2189</strain>
    </source>
</reference>
<reference evidence="1" key="2">
    <citation type="submission" date="2021-04" db="EMBL/GenBank/DDBJ databases">
        <authorList>
            <person name="Gilroy R."/>
        </authorList>
    </citation>
    <scope>NUCLEOTIDE SEQUENCE</scope>
    <source>
        <strain evidence="1">2189</strain>
    </source>
</reference>
<dbReference type="AlphaFoldDB" id="A0A9D1W3D0"/>
<dbReference type="Proteomes" id="UP000886847">
    <property type="component" value="Unassembled WGS sequence"/>
</dbReference>
<evidence type="ECO:0000313" key="1">
    <source>
        <dbReference type="EMBL" id="HIX51122.1"/>
    </source>
</evidence>
<evidence type="ECO:0000313" key="2">
    <source>
        <dbReference type="Proteomes" id="UP000886847"/>
    </source>
</evidence>
<name>A0A9D1W3D0_9FIRM</name>
<dbReference type="EMBL" id="DXEW01000036">
    <property type="protein sequence ID" value="HIX51122.1"/>
    <property type="molecule type" value="Genomic_DNA"/>
</dbReference>
<accession>A0A9D1W3D0</accession>